<evidence type="ECO:0008006" key="5">
    <source>
        <dbReference type="Google" id="ProtNLM"/>
    </source>
</evidence>
<dbReference type="Proteomes" id="UP000814176">
    <property type="component" value="Unassembled WGS sequence"/>
</dbReference>
<keyword evidence="2" id="KW-0472">Membrane</keyword>
<feature type="region of interest" description="Disordered" evidence="1">
    <location>
        <begin position="171"/>
        <end position="234"/>
    </location>
</feature>
<evidence type="ECO:0000313" key="3">
    <source>
        <dbReference type="EMBL" id="KAH9830625.1"/>
    </source>
</evidence>
<dbReference type="RefSeq" id="XP_047773920.1">
    <property type="nucleotide sequence ID" value="XM_047928570.1"/>
</dbReference>
<dbReference type="Pfam" id="PF16015">
    <property type="entry name" value="Promethin"/>
    <property type="match status" value="1"/>
</dbReference>
<feature type="compositionally biased region" description="Gly residues" evidence="1">
    <location>
        <begin position="206"/>
        <end position="215"/>
    </location>
</feature>
<sequence length="234" mass="25466">MDSKPIRKTEDDDLTSYFDKSATTVRDTLQRLENDVTRPVVENLLNAFRQHPIRSTYLIIFVALSMLPALSFIGFSLFVFTTFICAALTAALVTAMAIVALFGTYIRHCILFLGTLFLLFGVSLFLTTAILGVYLLVRLALLTYDAGPRAGVVQWAHESRKQLLPSRFQPAESHSAEVQPEPKRGGPSHEEVGAENIPVEGFTGSRVGGLAGNGAVGADLGSPPTVAKRELEKE</sequence>
<dbReference type="EMBL" id="JADCUA010000030">
    <property type="protein sequence ID" value="KAH9830625.1"/>
    <property type="molecule type" value="Genomic_DNA"/>
</dbReference>
<gene>
    <name evidence="3" type="ORF">C8Q71DRAFT_885978</name>
</gene>
<feature type="compositionally biased region" description="Basic and acidic residues" evidence="1">
    <location>
        <begin position="180"/>
        <end position="192"/>
    </location>
</feature>
<evidence type="ECO:0000256" key="1">
    <source>
        <dbReference type="SAM" id="MobiDB-lite"/>
    </source>
</evidence>
<keyword evidence="2" id="KW-0812">Transmembrane</keyword>
<evidence type="ECO:0000313" key="4">
    <source>
        <dbReference type="Proteomes" id="UP000814176"/>
    </source>
</evidence>
<feature type="transmembrane region" description="Helical" evidence="2">
    <location>
        <begin position="57"/>
        <end position="75"/>
    </location>
</feature>
<organism evidence="3 4">
    <name type="scientific">Rhodofomes roseus</name>
    <dbReference type="NCBI Taxonomy" id="34475"/>
    <lineage>
        <taxon>Eukaryota</taxon>
        <taxon>Fungi</taxon>
        <taxon>Dikarya</taxon>
        <taxon>Basidiomycota</taxon>
        <taxon>Agaricomycotina</taxon>
        <taxon>Agaricomycetes</taxon>
        <taxon>Polyporales</taxon>
        <taxon>Rhodofomes</taxon>
    </lineage>
</organism>
<proteinExistence type="predicted"/>
<name>A0ABQ8K290_9APHY</name>
<feature type="transmembrane region" description="Helical" evidence="2">
    <location>
        <begin position="110"/>
        <end position="137"/>
    </location>
</feature>
<feature type="transmembrane region" description="Helical" evidence="2">
    <location>
        <begin position="81"/>
        <end position="103"/>
    </location>
</feature>
<dbReference type="GeneID" id="72009302"/>
<accession>A0ABQ8K290</accession>
<comment type="caution">
    <text evidence="3">The sequence shown here is derived from an EMBL/GenBank/DDBJ whole genome shotgun (WGS) entry which is preliminary data.</text>
</comment>
<keyword evidence="2" id="KW-1133">Transmembrane helix</keyword>
<keyword evidence="4" id="KW-1185">Reference proteome</keyword>
<reference evidence="3 4" key="1">
    <citation type="journal article" date="2021" name="Environ. Microbiol.">
        <title>Gene family expansions and transcriptome signatures uncover fungal adaptations to wood decay.</title>
        <authorList>
            <person name="Hage H."/>
            <person name="Miyauchi S."/>
            <person name="Viragh M."/>
            <person name="Drula E."/>
            <person name="Min B."/>
            <person name="Chaduli D."/>
            <person name="Navarro D."/>
            <person name="Favel A."/>
            <person name="Norest M."/>
            <person name="Lesage-Meessen L."/>
            <person name="Balint B."/>
            <person name="Merenyi Z."/>
            <person name="de Eugenio L."/>
            <person name="Morin E."/>
            <person name="Martinez A.T."/>
            <person name="Baldrian P."/>
            <person name="Stursova M."/>
            <person name="Martinez M.J."/>
            <person name="Novotny C."/>
            <person name="Magnuson J.K."/>
            <person name="Spatafora J.W."/>
            <person name="Maurice S."/>
            <person name="Pangilinan J."/>
            <person name="Andreopoulos W."/>
            <person name="LaButti K."/>
            <person name="Hundley H."/>
            <person name="Na H."/>
            <person name="Kuo A."/>
            <person name="Barry K."/>
            <person name="Lipzen A."/>
            <person name="Henrissat B."/>
            <person name="Riley R."/>
            <person name="Ahrendt S."/>
            <person name="Nagy L.G."/>
            <person name="Grigoriev I.V."/>
            <person name="Martin F."/>
            <person name="Rosso M.N."/>
        </authorList>
    </citation>
    <scope>NUCLEOTIDE SEQUENCE [LARGE SCALE GENOMIC DNA]</scope>
    <source>
        <strain evidence="3 4">CIRM-BRFM 1785</strain>
    </source>
</reference>
<evidence type="ECO:0000256" key="2">
    <source>
        <dbReference type="SAM" id="Phobius"/>
    </source>
</evidence>
<protein>
    <recommendedName>
        <fullName evidence="5">Promethin</fullName>
    </recommendedName>
</protein>